<reference evidence="6" key="1">
    <citation type="journal article" date="2014" name="Int. J. Syst. Evol. Microbiol.">
        <title>Complete genome sequence of Corynebacterium casei LMG S-19264T (=DSM 44701T), isolated from a smear-ripened cheese.</title>
        <authorList>
            <consortium name="US DOE Joint Genome Institute (JGI-PGF)"/>
            <person name="Walter F."/>
            <person name="Albersmeier A."/>
            <person name="Kalinowski J."/>
            <person name="Ruckert C."/>
        </authorList>
    </citation>
    <scope>NUCLEOTIDE SEQUENCE</scope>
    <source>
        <strain evidence="6">CGMCC 1.15388</strain>
    </source>
</reference>
<dbReference type="PROSITE" id="PS51077">
    <property type="entry name" value="HTH_ICLR"/>
    <property type="match status" value="1"/>
</dbReference>
<dbReference type="InterPro" id="IPR036388">
    <property type="entry name" value="WH-like_DNA-bd_sf"/>
</dbReference>
<dbReference type="Proteomes" id="UP000633136">
    <property type="component" value="Unassembled WGS sequence"/>
</dbReference>
<evidence type="ECO:0000313" key="6">
    <source>
        <dbReference type="EMBL" id="GGE66389.1"/>
    </source>
</evidence>
<evidence type="ECO:0000259" key="5">
    <source>
        <dbReference type="PROSITE" id="PS51078"/>
    </source>
</evidence>
<keyword evidence="2" id="KW-0238">DNA-binding</keyword>
<dbReference type="AlphaFoldDB" id="A0A917AQF7"/>
<accession>A0A917AQF7</accession>
<dbReference type="PANTHER" id="PTHR30136">
    <property type="entry name" value="HELIX-TURN-HELIX TRANSCRIPTIONAL REGULATOR, ICLR FAMILY"/>
    <property type="match status" value="1"/>
</dbReference>
<dbReference type="InterPro" id="IPR012794">
    <property type="entry name" value="PcaR_PcaU"/>
</dbReference>
<comment type="caution">
    <text evidence="6">The sequence shown here is derived from an EMBL/GenBank/DDBJ whole genome shotgun (WGS) entry which is preliminary data.</text>
</comment>
<dbReference type="PANTHER" id="PTHR30136:SF34">
    <property type="entry name" value="TRANSCRIPTIONAL REGULATOR"/>
    <property type="match status" value="1"/>
</dbReference>
<dbReference type="Gene3D" id="1.10.10.10">
    <property type="entry name" value="Winged helix-like DNA-binding domain superfamily/Winged helix DNA-binding domain"/>
    <property type="match status" value="1"/>
</dbReference>
<dbReference type="GO" id="GO:0003700">
    <property type="term" value="F:DNA-binding transcription factor activity"/>
    <property type="evidence" value="ECO:0007669"/>
    <property type="project" value="TreeGrafter"/>
</dbReference>
<dbReference type="InterPro" id="IPR036390">
    <property type="entry name" value="WH_DNA-bd_sf"/>
</dbReference>
<dbReference type="GO" id="GO:0045893">
    <property type="term" value="P:positive regulation of DNA-templated transcription"/>
    <property type="evidence" value="ECO:0007669"/>
    <property type="project" value="InterPro"/>
</dbReference>
<evidence type="ECO:0000313" key="7">
    <source>
        <dbReference type="Proteomes" id="UP000633136"/>
    </source>
</evidence>
<keyword evidence="7" id="KW-1185">Reference proteome</keyword>
<evidence type="ECO:0000256" key="1">
    <source>
        <dbReference type="ARBA" id="ARBA00023015"/>
    </source>
</evidence>
<evidence type="ECO:0000259" key="4">
    <source>
        <dbReference type="PROSITE" id="PS51077"/>
    </source>
</evidence>
<keyword evidence="1" id="KW-0805">Transcription regulation</keyword>
<dbReference type="InterPro" id="IPR014757">
    <property type="entry name" value="Tscrpt_reg_IclR_C"/>
</dbReference>
<dbReference type="InterPro" id="IPR005471">
    <property type="entry name" value="Tscrpt_reg_IclR_N"/>
</dbReference>
<sequence>MEDHAVEGVDAGIGRNEFVRSLATGLSVLESFTPLEPRLTVSEVAQRSGVSRATARRMLLTLDSLGYAHSDGRHFELTPKVLGLGRGYWSGRGWHELLRPWVDSLSASVGESCSAAILAEDDVMYVCRVHTRRIMRIDLGLGTRLPAFATSMGRVLLAGLEGQELGRRLERMDRPQLTEHTLTDPARLAEEVTRAREAGHAVVDEELELGLRSVAVPVHDAEGRTVLALNTSMSAGREPLQESVGRVLPALKASAASVEELVHSLGREVDRLVLPTAS</sequence>
<feature type="domain" description="IclR-ED" evidence="5">
    <location>
        <begin position="80"/>
        <end position="264"/>
    </location>
</feature>
<dbReference type="GO" id="GO:0045892">
    <property type="term" value="P:negative regulation of DNA-templated transcription"/>
    <property type="evidence" value="ECO:0007669"/>
    <property type="project" value="TreeGrafter"/>
</dbReference>
<dbReference type="RefSeq" id="WP_188683746.1">
    <property type="nucleotide sequence ID" value="NZ_BMIS01000004.1"/>
</dbReference>
<dbReference type="GO" id="GO:0003677">
    <property type="term" value="F:DNA binding"/>
    <property type="evidence" value="ECO:0007669"/>
    <property type="project" value="UniProtKB-KW"/>
</dbReference>
<feature type="domain" description="HTH iclR-type" evidence="4">
    <location>
        <begin position="19"/>
        <end position="79"/>
    </location>
</feature>
<dbReference type="SUPFAM" id="SSF55781">
    <property type="entry name" value="GAF domain-like"/>
    <property type="match status" value="1"/>
</dbReference>
<dbReference type="SMART" id="SM00346">
    <property type="entry name" value="HTH_ICLR"/>
    <property type="match status" value="1"/>
</dbReference>
<organism evidence="6 7">
    <name type="scientific">Nesterenkonia cremea</name>
    <dbReference type="NCBI Taxonomy" id="1882340"/>
    <lineage>
        <taxon>Bacteria</taxon>
        <taxon>Bacillati</taxon>
        <taxon>Actinomycetota</taxon>
        <taxon>Actinomycetes</taxon>
        <taxon>Micrococcales</taxon>
        <taxon>Micrococcaceae</taxon>
        <taxon>Nesterenkonia</taxon>
    </lineage>
</organism>
<dbReference type="InterPro" id="IPR029016">
    <property type="entry name" value="GAF-like_dom_sf"/>
</dbReference>
<reference evidence="6" key="2">
    <citation type="submission" date="2020-09" db="EMBL/GenBank/DDBJ databases">
        <authorList>
            <person name="Sun Q."/>
            <person name="Zhou Y."/>
        </authorList>
    </citation>
    <scope>NUCLEOTIDE SEQUENCE</scope>
    <source>
        <strain evidence="6">CGMCC 1.15388</strain>
    </source>
</reference>
<dbReference type="InterPro" id="IPR050707">
    <property type="entry name" value="HTH_MetabolicPath_Reg"/>
</dbReference>
<evidence type="ECO:0000256" key="3">
    <source>
        <dbReference type="ARBA" id="ARBA00023163"/>
    </source>
</evidence>
<dbReference type="Pfam" id="PF01614">
    <property type="entry name" value="IclR_C"/>
    <property type="match status" value="1"/>
</dbReference>
<keyword evidence="3" id="KW-0804">Transcription</keyword>
<dbReference type="PROSITE" id="PS51078">
    <property type="entry name" value="ICLR_ED"/>
    <property type="match status" value="1"/>
</dbReference>
<dbReference type="SUPFAM" id="SSF46785">
    <property type="entry name" value="Winged helix' DNA-binding domain"/>
    <property type="match status" value="1"/>
</dbReference>
<gene>
    <name evidence="6" type="ORF">GCM10011401_12090</name>
</gene>
<dbReference type="GO" id="GO:0046278">
    <property type="term" value="P:3,4-dihydroxybenzoate metabolic process"/>
    <property type="evidence" value="ECO:0007669"/>
    <property type="project" value="InterPro"/>
</dbReference>
<dbReference type="Pfam" id="PF09339">
    <property type="entry name" value="HTH_IclR"/>
    <property type="match status" value="1"/>
</dbReference>
<protein>
    <submittedName>
        <fullName evidence="6">IclR family transcriptional regulator</fullName>
    </submittedName>
</protein>
<dbReference type="Gene3D" id="3.30.450.40">
    <property type="match status" value="1"/>
</dbReference>
<dbReference type="NCBIfam" id="TIGR02431">
    <property type="entry name" value="pcaR_pcaU"/>
    <property type="match status" value="1"/>
</dbReference>
<name>A0A917AQF7_9MICC</name>
<evidence type="ECO:0000256" key="2">
    <source>
        <dbReference type="ARBA" id="ARBA00023125"/>
    </source>
</evidence>
<dbReference type="EMBL" id="BMIS01000004">
    <property type="protein sequence ID" value="GGE66389.1"/>
    <property type="molecule type" value="Genomic_DNA"/>
</dbReference>
<proteinExistence type="predicted"/>